<feature type="compositionally biased region" description="Low complexity" evidence="1">
    <location>
        <begin position="119"/>
        <end position="134"/>
    </location>
</feature>
<feature type="region of interest" description="Disordered" evidence="1">
    <location>
        <begin position="106"/>
        <end position="167"/>
    </location>
</feature>
<dbReference type="OrthoDB" id="117013at2759"/>
<sequence length="203" mass="22595">MYLSGTFNVQPIGSQCKQHETLPRDLLTYKVDILGLQETRITYQSEQKTGTYHRLTLPTSNRWHGIGFAIAPHLHRFLHKYWAQSDRVGVLQLRLPKAQRVNITSMRTHLTAATPPPRLTDSTRTSTTRYPSSRNETRRSSSATSTQKSANDETKKPLSGNGDAAGATATATFSPHFVTLTICLLRTQHSESVPATLRHGNTA</sequence>
<dbReference type="InterPro" id="IPR036691">
    <property type="entry name" value="Endo/exonu/phosph_ase_sf"/>
</dbReference>
<dbReference type="SUPFAM" id="SSF56219">
    <property type="entry name" value="DNase I-like"/>
    <property type="match status" value="1"/>
</dbReference>
<dbReference type="EMBL" id="BSXT01001137">
    <property type="protein sequence ID" value="GMF39145.1"/>
    <property type="molecule type" value="Genomic_DNA"/>
</dbReference>
<comment type="caution">
    <text evidence="2">The sequence shown here is derived from an EMBL/GenBank/DDBJ whole genome shotgun (WGS) entry which is preliminary data.</text>
</comment>
<dbReference type="Proteomes" id="UP001165121">
    <property type="component" value="Unassembled WGS sequence"/>
</dbReference>
<accession>A0A9W6XII2</accession>
<reference evidence="2" key="1">
    <citation type="submission" date="2023-04" db="EMBL/GenBank/DDBJ databases">
        <title>Phytophthora fragariaefolia NBRC 109709.</title>
        <authorList>
            <person name="Ichikawa N."/>
            <person name="Sato H."/>
            <person name="Tonouchi N."/>
        </authorList>
    </citation>
    <scope>NUCLEOTIDE SEQUENCE</scope>
    <source>
        <strain evidence="2">NBRC 109709</strain>
    </source>
</reference>
<proteinExistence type="predicted"/>
<gene>
    <name evidence="2" type="ORF">Pfra01_001153500</name>
</gene>
<protein>
    <submittedName>
        <fullName evidence="2">Unnamed protein product</fullName>
    </submittedName>
</protein>
<evidence type="ECO:0000256" key="1">
    <source>
        <dbReference type="SAM" id="MobiDB-lite"/>
    </source>
</evidence>
<evidence type="ECO:0000313" key="2">
    <source>
        <dbReference type="EMBL" id="GMF39145.1"/>
    </source>
</evidence>
<dbReference type="AlphaFoldDB" id="A0A9W6XII2"/>
<name>A0A9W6XII2_9STRA</name>
<keyword evidence="3" id="KW-1185">Reference proteome</keyword>
<evidence type="ECO:0000313" key="3">
    <source>
        <dbReference type="Proteomes" id="UP001165121"/>
    </source>
</evidence>
<organism evidence="2 3">
    <name type="scientific">Phytophthora fragariaefolia</name>
    <dbReference type="NCBI Taxonomy" id="1490495"/>
    <lineage>
        <taxon>Eukaryota</taxon>
        <taxon>Sar</taxon>
        <taxon>Stramenopiles</taxon>
        <taxon>Oomycota</taxon>
        <taxon>Peronosporomycetes</taxon>
        <taxon>Peronosporales</taxon>
        <taxon>Peronosporaceae</taxon>
        <taxon>Phytophthora</taxon>
    </lineage>
</organism>
<feature type="compositionally biased region" description="Polar residues" evidence="1">
    <location>
        <begin position="140"/>
        <end position="149"/>
    </location>
</feature>